<dbReference type="EMBL" id="CALNXI010004476">
    <property type="protein sequence ID" value="CAH3195890.1"/>
    <property type="molecule type" value="Genomic_DNA"/>
</dbReference>
<evidence type="ECO:0000256" key="2">
    <source>
        <dbReference type="ARBA" id="ARBA00022525"/>
    </source>
</evidence>
<dbReference type="NCBIfam" id="NF040941">
    <property type="entry name" value="GGGWT_bact"/>
    <property type="match status" value="1"/>
</dbReference>
<feature type="domain" description="Fibrillar collagen NC1" evidence="5">
    <location>
        <begin position="1"/>
        <end position="208"/>
    </location>
</feature>
<keyword evidence="3" id="KW-0176">Collagen</keyword>
<evidence type="ECO:0008006" key="8">
    <source>
        <dbReference type="Google" id="ProtNLM"/>
    </source>
</evidence>
<evidence type="ECO:0000259" key="5">
    <source>
        <dbReference type="PROSITE" id="PS51461"/>
    </source>
</evidence>
<reference evidence="6 7" key="1">
    <citation type="submission" date="2022-05" db="EMBL/GenBank/DDBJ databases">
        <authorList>
            <consortium name="Genoscope - CEA"/>
            <person name="William W."/>
        </authorList>
    </citation>
    <scope>NUCLEOTIDE SEQUENCE [LARGE SCALE GENOMIC DNA]</scope>
</reference>
<name>A0ABN8SWN7_9CNID</name>
<evidence type="ECO:0000313" key="7">
    <source>
        <dbReference type="Proteomes" id="UP001159427"/>
    </source>
</evidence>
<dbReference type="Pfam" id="PF01410">
    <property type="entry name" value="COLFI"/>
    <property type="match status" value="1"/>
</dbReference>
<comment type="caution">
    <text evidence="6">The sequence shown here is derived from an EMBL/GenBank/DDBJ whole genome shotgun (WGS) entry which is preliminary data.</text>
</comment>
<keyword evidence="7" id="KW-1185">Reference proteome</keyword>
<dbReference type="PROSITE" id="PS51406">
    <property type="entry name" value="FIBRINOGEN_C_2"/>
    <property type="match status" value="1"/>
</dbReference>
<accession>A0ABN8SWN7</accession>
<protein>
    <recommendedName>
        <fullName evidence="8">Contactin-associated protein-like 2</fullName>
    </recommendedName>
</protein>
<evidence type="ECO:0000256" key="1">
    <source>
        <dbReference type="ARBA" id="ARBA00004613"/>
    </source>
</evidence>
<dbReference type="Gene3D" id="2.60.120.1000">
    <property type="match status" value="1"/>
</dbReference>
<dbReference type="SUPFAM" id="SSF56496">
    <property type="entry name" value="Fibrinogen C-terminal domain-like"/>
    <property type="match status" value="1"/>
</dbReference>
<dbReference type="PROSITE" id="PS51461">
    <property type="entry name" value="NC1_FIB"/>
    <property type="match status" value="1"/>
</dbReference>
<dbReference type="Proteomes" id="UP001159427">
    <property type="component" value="Unassembled WGS sequence"/>
</dbReference>
<gene>
    <name evidence="6" type="ORF">PEVE_00031332</name>
</gene>
<organism evidence="6 7">
    <name type="scientific">Porites evermanni</name>
    <dbReference type="NCBI Taxonomy" id="104178"/>
    <lineage>
        <taxon>Eukaryota</taxon>
        <taxon>Metazoa</taxon>
        <taxon>Cnidaria</taxon>
        <taxon>Anthozoa</taxon>
        <taxon>Hexacorallia</taxon>
        <taxon>Scleractinia</taxon>
        <taxon>Fungiina</taxon>
        <taxon>Poritidae</taxon>
        <taxon>Porites</taxon>
    </lineage>
</organism>
<keyword evidence="2" id="KW-0964">Secreted</keyword>
<comment type="subcellular location">
    <subcellularLocation>
        <location evidence="1">Secreted</location>
    </subcellularLocation>
</comment>
<dbReference type="InterPro" id="IPR000885">
    <property type="entry name" value="Fib_collagen_C"/>
</dbReference>
<evidence type="ECO:0000313" key="6">
    <source>
        <dbReference type="EMBL" id="CAH3195890.1"/>
    </source>
</evidence>
<sequence length="208" mass="23163">HSAGFSRVIFPKSCADFKNSNPKALSGRYVIDPDGEKALSPFTVYCDMTDENGVGVTIISHDSENRTLVNDYEDPGSYSRDIHYTGASLSQLASLTNVSSHCEQFIKYECHHSLMLKESTAWWVSRDSTNMTYWGGAKPGSNECACGANQTCADPRYGCNCDKNDYVWREDSGLLTDKTHLPVKQLRFGDTGSQEEIGYHTLGKFKCR</sequence>
<evidence type="ECO:0000256" key="3">
    <source>
        <dbReference type="ARBA" id="ARBA00023119"/>
    </source>
</evidence>
<dbReference type="InterPro" id="IPR002181">
    <property type="entry name" value="Fibrinogen_a/b/g_C_dom"/>
</dbReference>
<proteinExistence type="predicted"/>
<evidence type="ECO:0000259" key="4">
    <source>
        <dbReference type="PROSITE" id="PS51406"/>
    </source>
</evidence>
<feature type="non-terminal residue" evidence="6">
    <location>
        <position position="1"/>
    </location>
</feature>
<dbReference type="InterPro" id="IPR036056">
    <property type="entry name" value="Fibrinogen-like_C"/>
</dbReference>
<feature type="domain" description="Fibrinogen C-terminal" evidence="4">
    <location>
        <begin position="5"/>
        <end position="61"/>
    </location>
</feature>